<accession>A0A516GW28</accession>
<dbReference type="EMBL" id="CP041637">
    <property type="protein sequence ID" value="QDO95580.1"/>
    <property type="molecule type" value="Genomic_DNA"/>
</dbReference>
<protein>
    <recommendedName>
        <fullName evidence="4">Porin family protein</fullName>
    </recommendedName>
</protein>
<name>A0A516GW28_9FLAO</name>
<dbReference type="Proteomes" id="UP000319209">
    <property type="component" value="Chromosome"/>
</dbReference>
<reference evidence="2 3" key="1">
    <citation type="submission" date="2019-07" db="EMBL/GenBank/DDBJ databases">
        <title>Genome sequencing for Formosa sp. PS13.</title>
        <authorList>
            <person name="Park S.-J."/>
        </authorList>
    </citation>
    <scope>NUCLEOTIDE SEQUENCE [LARGE SCALE GENOMIC DNA]</scope>
    <source>
        <strain evidence="2 3">PS13</strain>
    </source>
</reference>
<dbReference type="SUPFAM" id="SSF56925">
    <property type="entry name" value="OMPA-like"/>
    <property type="match status" value="1"/>
</dbReference>
<dbReference type="AlphaFoldDB" id="A0A516GW28"/>
<keyword evidence="1" id="KW-0732">Signal</keyword>
<dbReference type="Gene3D" id="2.40.160.20">
    <property type="match status" value="1"/>
</dbReference>
<feature type="signal peptide" evidence="1">
    <location>
        <begin position="1"/>
        <end position="21"/>
    </location>
</feature>
<keyword evidence="3" id="KW-1185">Reference proteome</keyword>
<gene>
    <name evidence="2" type="ORF">FNB79_16915</name>
</gene>
<evidence type="ECO:0000313" key="2">
    <source>
        <dbReference type="EMBL" id="QDO95580.1"/>
    </source>
</evidence>
<evidence type="ECO:0000256" key="1">
    <source>
        <dbReference type="SAM" id="SignalP"/>
    </source>
</evidence>
<sequence length="143" mass="15756">MKKFTVLFAFALIFSVANVFGQAREELNFGLVGVNYEIPVHENVTIAPGIGTDFDLDWITLGVKANYYFDEIFGITDDAWDVYGGANAGYAIYTGDNDLDDSSLDLGLQVGGRWFWNDKWGIYAEFSGGINTVMPAIGVTMKL</sequence>
<proteinExistence type="predicted"/>
<dbReference type="OrthoDB" id="658990at2"/>
<dbReference type="RefSeq" id="WP_143382486.1">
    <property type="nucleotide sequence ID" value="NZ_CP041637.1"/>
</dbReference>
<evidence type="ECO:0008006" key="4">
    <source>
        <dbReference type="Google" id="ProtNLM"/>
    </source>
</evidence>
<organism evidence="2 3">
    <name type="scientific">Formosa sediminum</name>
    <dbReference type="NCBI Taxonomy" id="2594004"/>
    <lineage>
        <taxon>Bacteria</taxon>
        <taxon>Pseudomonadati</taxon>
        <taxon>Bacteroidota</taxon>
        <taxon>Flavobacteriia</taxon>
        <taxon>Flavobacteriales</taxon>
        <taxon>Flavobacteriaceae</taxon>
        <taxon>Formosa</taxon>
    </lineage>
</organism>
<evidence type="ECO:0000313" key="3">
    <source>
        <dbReference type="Proteomes" id="UP000319209"/>
    </source>
</evidence>
<dbReference type="KEGG" id="fop:FNB79_16915"/>
<feature type="chain" id="PRO_5022051414" description="Porin family protein" evidence="1">
    <location>
        <begin position="22"/>
        <end position="143"/>
    </location>
</feature>
<dbReference type="InterPro" id="IPR011250">
    <property type="entry name" value="OMP/PagP_B-barrel"/>
</dbReference>